<name>A0AAE0GWU0_9CHLO</name>
<comment type="caution">
    <text evidence="3">The sequence shown here is derived from an EMBL/GenBank/DDBJ whole genome shotgun (WGS) entry which is preliminary data.</text>
</comment>
<dbReference type="AlphaFoldDB" id="A0AAE0GWU0"/>
<evidence type="ECO:0000313" key="3">
    <source>
        <dbReference type="EMBL" id="KAK3285802.1"/>
    </source>
</evidence>
<evidence type="ECO:0000313" key="4">
    <source>
        <dbReference type="Proteomes" id="UP001190700"/>
    </source>
</evidence>
<keyword evidence="4" id="KW-1185">Reference proteome</keyword>
<evidence type="ECO:0000259" key="2">
    <source>
        <dbReference type="PROSITE" id="PS51233"/>
    </source>
</evidence>
<sequence length="498" mass="52431">MPMQSYCGSQDASSDATTTGAELQLGGNTWKAFTLDLAAQDRDAGSSCGWSHFRNILLEGIGTSSPTTIAPSMEPPPPYCRSTGDPHFRTFSGRRFDFHGLGEYALLNLTGGAHPMQLHACQQDAAPRWTGAAANTMLAIRLTGPNSTTILVQPQHPAPGVNVTASPIPMEDLPYVSVTEAMVGSGRHATTRTLIALSSGLQVATQSWGSSRGGATKLFLSVYVQLPRVSAAREEGVFHGEGLCGPVDYDGAQWYDTSDNMAYDSASMFARWKVTHEMSLFRTSRGANLCTGNGYFEAPTRQEVDAKLREGGVDRALVERQCAGVCADKVQECVEDAALTGDVASIVNESLAACGMGATMEEEIRVAEGTYSVSPTAAVTTASTPPIASLPPTSHPAASLTTPQPSTAAPLGSLPTSSPTVVDAVTSNRTICDAPIIKLYLIDALHEEGGAAVTDKQTAQLILVSSEHISGLTAASFHCMSGNGNRVLPRSNITILYM</sequence>
<dbReference type="EMBL" id="LGRX02001626">
    <property type="protein sequence ID" value="KAK3285802.1"/>
    <property type="molecule type" value="Genomic_DNA"/>
</dbReference>
<dbReference type="PROSITE" id="PS51233">
    <property type="entry name" value="VWFD"/>
    <property type="match status" value="1"/>
</dbReference>
<protein>
    <recommendedName>
        <fullName evidence="2">VWFD domain-containing protein</fullName>
    </recommendedName>
</protein>
<dbReference type="Proteomes" id="UP001190700">
    <property type="component" value="Unassembled WGS sequence"/>
</dbReference>
<reference evidence="3 4" key="1">
    <citation type="journal article" date="2015" name="Genome Biol. Evol.">
        <title>Comparative Genomics of a Bacterivorous Green Alga Reveals Evolutionary Causalities and Consequences of Phago-Mixotrophic Mode of Nutrition.</title>
        <authorList>
            <person name="Burns J.A."/>
            <person name="Paasch A."/>
            <person name="Narechania A."/>
            <person name="Kim E."/>
        </authorList>
    </citation>
    <scope>NUCLEOTIDE SEQUENCE [LARGE SCALE GENOMIC DNA]</scope>
    <source>
        <strain evidence="3 4">PLY_AMNH</strain>
    </source>
</reference>
<dbReference type="InterPro" id="IPR001846">
    <property type="entry name" value="VWF_type-D"/>
</dbReference>
<accession>A0AAE0GWU0</accession>
<feature type="region of interest" description="Disordered" evidence="1">
    <location>
        <begin position="383"/>
        <end position="415"/>
    </location>
</feature>
<organism evidence="3 4">
    <name type="scientific">Cymbomonas tetramitiformis</name>
    <dbReference type="NCBI Taxonomy" id="36881"/>
    <lineage>
        <taxon>Eukaryota</taxon>
        <taxon>Viridiplantae</taxon>
        <taxon>Chlorophyta</taxon>
        <taxon>Pyramimonadophyceae</taxon>
        <taxon>Pyramimonadales</taxon>
        <taxon>Pyramimonadaceae</taxon>
        <taxon>Cymbomonas</taxon>
    </lineage>
</organism>
<evidence type="ECO:0000256" key="1">
    <source>
        <dbReference type="SAM" id="MobiDB-lite"/>
    </source>
</evidence>
<feature type="domain" description="VWFD" evidence="2">
    <location>
        <begin position="78"/>
        <end position="280"/>
    </location>
</feature>
<gene>
    <name evidence="3" type="ORF">CYMTET_6606</name>
</gene>
<proteinExistence type="predicted"/>